<dbReference type="EMBL" id="CP110615">
    <property type="protein sequence ID" value="UZJ26628.1"/>
    <property type="molecule type" value="Genomic_DNA"/>
</dbReference>
<dbReference type="InterPro" id="IPR002477">
    <property type="entry name" value="Peptidoglycan-bd-like"/>
</dbReference>
<evidence type="ECO:0000313" key="2">
    <source>
        <dbReference type="EMBL" id="UZJ26628.1"/>
    </source>
</evidence>
<dbReference type="Proteomes" id="UP001164965">
    <property type="component" value="Chromosome"/>
</dbReference>
<protein>
    <submittedName>
        <fullName evidence="2">Peptidoglycan-binding protein</fullName>
    </submittedName>
</protein>
<organism evidence="2 3">
    <name type="scientific">Rhodococcus antarcticus</name>
    <dbReference type="NCBI Taxonomy" id="2987751"/>
    <lineage>
        <taxon>Bacteria</taxon>
        <taxon>Bacillati</taxon>
        <taxon>Actinomycetota</taxon>
        <taxon>Actinomycetes</taxon>
        <taxon>Mycobacteriales</taxon>
        <taxon>Nocardiaceae</taxon>
        <taxon>Rhodococcus</taxon>
    </lineage>
</organism>
<evidence type="ECO:0000259" key="1">
    <source>
        <dbReference type="Pfam" id="PF01471"/>
    </source>
</evidence>
<dbReference type="InterPro" id="IPR036365">
    <property type="entry name" value="PGBD-like_sf"/>
</dbReference>
<keyword evidence="3" id="KW-1185">Reference proteome</keyword>
<dbReference type="SUPFAM" id="SSF47090">
    <property type="entry name" value="PGBD-like"/>
    <property type="match status" value="1"/>
</dbReference>
<name>A0ABY6P528_9NOCA</name>
<accession>A0ABY6P528</accession>
<sequence>MNARSVQRSLAVDHGWRVEVDGVWGPHSKSILRQFQAEKGLVVDGVFGPATWTALFTRSR</sequence>
<dbReference type="InterPro" id="IPR036366">
    <property type="entry name" value="PGBDSf"/>
</dbReference>
<proteinExistence type="predicted"/>
<evidence type="ECO:0000313" key="3">
    <source>
        <dbReference type="Proteomes" id="UP001164965"/>
    </source>
</evidence>
<gene>
    <name evidence="2" type="ORF">RHODO2019_10965</name>
</gene>
<reference evidence="2" key="1">
    <citation type="submission" date="2022-10" db="EMBL/GenBank/DDBJ databases">
        <title>Rhodococcus sp.75.</title>
        <authorList>
            <person name="Sun M."/>
        </authorList>
    </citation>
    <scope>NUCLEOTIDE SEQUENCE</scope>
    <source>
        <strain evidence="2">75</strain>
    </source>
</reference>
<dbReference type="Gene3D" id="1.10.101.10">
    <property type="entry name" value="PGBD-like superfamily/PGBD"/>
    <property type="match status" value="1"/>
</dbReference>
<dbReference type="Pfam" id="PF01471">
    <property type="entry name" value="PG_binding_1"/>
    <property type="match status" value="1"/>
</dbReference>
<feature type="domain" description="Peptidoglycan binding-like" evidence="1">
    <location>
        <begin position="15"/>
        <end position="55"/>
    </location>
</feature>